<gene>
    <name evidence="1" type="ORF">UFOVP367_39</name>
</gene>
<reference evidence="1" key="1">
    <citation type="submission" date="2020-05" db="EMBL/GenBank/DDBJ databases">
        <authorList>
            <person name="Chiriac C."/>
            <person name="Salcher M."/>
            <person name="Ghai R."/>
            <person name="Kavagutti S V."/>
        </authorList>
    </citation>
    <scope>NUCLEOTIDE SEQUENCE</scope>
</reference>
<evidence type="ECO:0000313" key="1">
    <source>
        <dbReference type="EMBL" id="CAB5222780.1"/>
    </source>
</evidence>
<sequence length="128" mass="14957">MTTNQQLTGAEMADQIAVENKIHIQALHHPDPDFFDDSDEIKNMQELIEYYLTFQCKNWGDLLADSEDSGPFISKIHSILFDAKDDELGRIRDEFNKAIKEMAKYVYNNHETNRWAKRIYDDTISNVI</sequence>
<proteinExistence type="predicted"/>
<accession>A0A6J7WYF3</accession>
<organism evidence="1">
    <name type="scientific">uncultured Caudovirales phage</name>
    <dbReference type="NCBI Taxonomy" id="2100421"/>
    <lineage>
        <taxon>Viruses</taxon>
        <taxon>Duplodnaviria</taxon>
        <taxon>Heunggongvirae</taxon>
        <taxon>Uroviricota</taxon>
        <taxon>Caudoviricetes</taxon>
        <taxon>Peduoviridae</taxon>
        <taxon>Maltschvirus</taxon>
        <taxon>Maltschvirus maltsch</taxon>
    </lineage>
</organism>
<protein>
    <submittedName>
        <fullName evidence="1">Uncharacterized protein</fullName>
    </submittedName>
</protein>
<dbReference type="EMBL" id="LR798310">
    <property type="protein sequence ID" value="CAB5222780.1"/>
    <property type="molecule type" value="Genomic_DNA"/>
</dbReference>
<name>A0A6J7WYF3_9CAUD</name>